<evidence type="ECO:0000313" key="6">
    <source>
        <dbReference type="WBParaSite" id="MhA1_Contig1352.frz3.gene6"/>
    </source>
</evidence>
<dbReference type="InterPro" id="IPR003146">
    <property type="entry name" value="M14A_act_pep"/>
</dbReference>
<reference evidence="6" key="1">
    <citation type="submission" date="2016-11" db="UniProtKB">
        <authorList>
            <consortium name="WormBaseParasite"/>
        </authorList>
    </citation>
    <scope>IDENTIFICATION</scope>
</reference>
<dbReference type="SUPFAM" id="SSF54897">
    <property type="entry name" value="Protease propeptides/inhibitors"/>
    <property type="match status" value="1"/>
</dbReference>
<evidence type="ECO:0000256" key="2">
    <source>
        <dbReference type="ARBA" id="ARBA00022833"/>
    </source>
</evidence>
<dbReference type="AlphaFoldDB" id="A0A1I8B473"/>
<dbReference type="Gene3D" id="3.30.70.340">
    <property type="entry name" value="Metallocarboxypeptidase-like"/>
    <property type="match status" value="1"/>
</dbReference>
<name>A0A1I8B473_MELHA</name>
<feature type="domain" description="Carboxypeptidase activation peptide" evidence="4">
    <location>
        <begin position="34"/>
        <end position="105"/>
    </location>
</feature>
<protein>
    <submittedName>
        <fullName evidence="6">Propep_M14 domain-containing protein</fullName>
    </submittedName>
</protein>
<dbReference type="WBParaSite" id="MhA1_Contig1352.frz3.gene6">
    <property type="protein sequence ID" value="MhA1_Contig1352.frz3.gene6"/>
    <property type="gene ID" value="MhA1_Contig1352.frz3.gene6"/>
</dbReference>
<evidence type="ECO:0000256" key="1">
    <source>
        <dbReference type="ARBA" id="ARBA00022723"/>
    </source>
</evidence>
<feature type="signal peptide" evidence="3">
    <location>
        <begin position="1"/>
        <end position="18"/>
    </location>
</feature>
<proteinExistence type="predicted"/>
<keyword evidence="3" id="KW-0732">Signal</keyword>
<dbReference type="Proteomes" id="UP000095281">
    <property type="component" value="Unplaced"/>
</dbReference>
<evidence type="ECO:0000259" key="4">
    <source>
        <dbReference type="Pfam" id="PF02244"/>
    </source>
</evidence>
<sequence>MFLLLSLIIKLIITFTNCEEEKHSHRHYDGFKLFRAFLSNKSHLVELKNITRSINMSDENNIQIWKVHSQPGMPAEIFSGPKSERKLLNFFDEKQILYSTLIEDFGL</sequence>
<dbReference type="InterPro" id="IPR036990">
    <property type="entry name" value="M14A-like_propep"/>
</dbReference>
<feature type="chain" id="PRO_5009315425" evidence="3">
    <location>
        <begin position="19"/>
        <end position="107"/>
    </location>
</feature>
<keyword evidence="2" id="KW-0862">Zinc</keyword>
<keyword evidence="5" id="KW-1185">Reference proteome</keyword>
<dbReference type="GO" id="GO:0046872">
    <property type="term" value="F:metal ion binding"/>
    <property type="evidence" value="ECO:0007669"/>
    <property type="project" value="UniProtKB-KW"/>
</dbReference>
<organism evidence="5 6">
    <name type="scientific">Meloidogyne hapla</name>
    <name type="common">Root-knot nematode worm</name>
    <dbReference type="NCBI Taxonomy" id="6305"/>
    <lineage>
        <taxon>Eukaryota</taxon>
        <taxon>Metazoa</taxon>
        <taxon>Ecdysozoa</taxon>
        <taxon>Nematoda</taxon>
        <taxon>Chromadorea</taxon>
        <taxon>Rhabditida</taxon>
        <taxon>Tylenchina</taxon>
        <taxon>Tylenchomorpha</taxon>
        <taxon>Tylenchoidea</taxon>
        <taxon>Meloidogynidae</taxon>
        <taxon>Meloidogyninae</taxon>
        <taxon>Meloidogyne</taxon>
    </lineage>
</organism>
<evidence type="ECO:0000313" key="5">
    <source>
        <dbReference type="Proteomes" id="UP000095281"/>
    </source>
</evidence>
<evidence type="ECO:0000256" key="3">
    <source>
        <dbReference type="SAM" id="SignalP"/>
    </source>
</evidence>
<keyword evidence="1" id="KW-0479">Metal-binding</keyword>
<dbReference type="Pfam" id="PF02244">
    <property type="entry name" value="Propep_M14"/>
    <property type="match status" value="1"/>
</dbReference>
<accession>A0A1I8B473</accession>